<proteinExistence type="predicted"/>
<accession>A0A2V1MZJ8</accession>
<evidence type="ECO:0000313" key="2">
    <source>
        <dbReference type="Proteomes" id="UP000245080"/>
    </source>
</evidence>
<protein>
    <submittedName>
        <fullName evidence="1">Uncharacterized protein</fullName>
    </submittedName>
</protein>
<organism evidence="1 2">
    <name type="scientific">Levilactobacillus bambusae</name>
    <dbReference type="NCBI Taxonomy" id="2024736"/>
    <lineage>
        <taxon>Bacteria</taxon>
        <taxon>Bacillati</taxon>
        <taxon>Bacillota</taxon>
        <taxon>Bacilli</taxon>
        <taxon>Lactobacillales</taxon>
        <taxon>Lactobacillaceae</taxon>
        <taxon>Levilactobacillus</taxon>
    </lineage>
</organism>
<sequence>MAGVKRAPNRLILTEFISGKTDTQRGGTVLTSDSVLPKASRLVESTKPFGVPVYVLTNDDLTYNTPDLVLTQVNGLEVFQNVSLYFLRWIMAYRFLAAHAEITEVVLTDLGDVEMLNNPFGQMKPGRLYLGDEFTDLAIDIVFQGTMPDQVNQFLRANQHVQLLNPGVIGGYRAEVLEFLGLMANLVVEQIYQHLVNDGSELRAYEMGMVNYVAYRYFPTRLRHGRQVSTIFFFNRSDSRSWFKHK</sequence>
<comment type="caution">
    <text evidence="1">The sequence shown here is derived from an EMBL/GenBank/DDBJ whole genome shotgun (WGS) entry which is preliminary data.</text>
</comment>
<dbReference type="Proteomes" id="UP000245080">
    <property type="component" value="Unassembled WGS sequence"/>
</dbReference>
<gene>
    <name evidence="1" type="ORF">DCM90_02900</name>
</gene>
<dbReference type="EMBL" id="QCXQ01000002">
    <property type="protein sequence ID" value="PWF99917.1"/>
    <property type="molecule type" value="Genomic_DNA"/>
</dbReference>
<evidence type="ECO:0000313" key="1">
    <source>
        <dbReference type="EMBL" id="PWF99917.1"/>
    </source>
</evidence>
<dbReference type="RefSeq" id="WP_109249867.1">
    <property type="nucleotide sequence ID" value="NZ_QCXQ01000002.1"/>
</dbReference>
<name>A0A2V1MZJ8_9LACO</name>
<dbReference type="OrthoDB" id="2249703at2"/>
<reference evidence="1 2" key="1">
    <citation type="journal article" date="2018" name="Int. J. Syst. Evol. Microbiol.">
        <title>Lactobacillus bambusae sp. nov., isolated from a traditional fermented Ma-bamboo shoots of Taiwan.</title>
        <authorList>
            <person name="Wang L.-T."/>
        </authorList>
    </citation>
    <scope>NUCLEOTIDE SEQUENCE [LARGE SCALE GENOMIC DNA]</scope>
    <source>
        <strain evidence="1 2">BS-W1</strain>
    </source>
</reference>
<keyword evidence="2" id="KW-1185">Reference proteome</keyword>
<dbReference type="AlphaFoldDB" id="A0A2V1MZJ8"/>